<dbReference type="GO" id="GO:0009055">
    <property type="term" value="F:electron transfer activity"/>
    <property type="evidence" value="ECO:0007669"/>
    <property type="project" value="InterPro"/>
</dbReference>
<reference evidence="1 2" key="1">
    <citation type="submission" date="2014-07" db="EMBL/GenBank/DDBJ databases">
        <title>Genomic and transcriptomic analysis on Apis cerana provide comprehensive insights into honey bee biology.</title>
        <authorList>
            <person name="Diao Q."/>
            <person name="Sun L."/>
            <person name="Zheng H."/>
            <person name="Zheng H."/>
            <person name="Xu S."/>
            <person name="Wang S."/>
            <person name="Zeng Z."/>
            <person name="Hu F."/>
            <person name="Su S."/>
            <person name="Wu J."/>
        </authorList>
    </citation>
    <scope>NUCLEOTIDE SEQUENCE [LARGE SCALE GENOMIC DNA]</scope>
    <source>
        <tissue evidence="1">Pupae without intestine</tissue>
    </source>
</reference>
<dbReference type="SUPFAM" id="SSF81648">
    <property type="entry name" value="a domain/subunit of cytochrome bc1 complex (Ubiquinol-cytochrome c reductase)"/>
    <property type="match status" value="1"/>
</dbReference>
<organism evidence="1 2">
    <name type="scientific">Apis cerana cerana</name>
    <name type="common">Oriental honeybee</name>
    <dbReference type="NCBI Taxonomy" id="94128"/>
    <lineage>
        <taxon>Eukaryota</taxon>
        <taxon>Metazoa</taxon>
        <taxon>Ecdysozoa</taxon>
        <taxon>Arthropoda</taxon>
        <taxon>Hexapoda</taxon>
        <taxon>Insecta</taxon>
        <taxon>Pterygota</taxon>
        <taxon>Neoptera</taxon>
        <taxon>Endopterygota</taxon>
        <taxon>Hymenoptera</taxon>
        <taxon>Apocrita</taxon>
        <taxon>Aculeata</taxon>
        <taxon>Apoidea</taxon>
        <taxon>Anthophila</taxon>
        <taxon>Apidae</taxon>
        <taxon>Apis</taxon>
    </lineage>
</organism>
<dbReference type="OrthoDB" id="7695363at2759"/>
<proteinExistence type="predicted"/>
<dbReference type="Proteomes" id="UP000242457">
    <property type="component" value="Unassembled WGS sequence"/>
</dbReference>
<dbReference type="GO" id="GO:0016491">
    <property type="term" value="F:oxidoreductase activity"/>
    <property type="evidence" value="ECO:0007669"/>
    <property type="project" value="InterPro"/>
</dbReference>
<evidence type="ECO:0000313" key="2">
    <source>
        <dbReference type="Proteomes" id="UP000242457"/>
    </source>
</evidence>
<dbReference type="AlphaFoldDB" id="A0A2A3E8H6"/>
<gene>
    <name evidence="1" type="ORF">APICC_00844</name>
</gene>
<protein>
    <submittedName>
        <fullName evidence="1">Cytochrome b</fullName>
    </submittedName>
</protein>
<dbReference type="InterPro" id="IPR036150">
    <property type="entry name" value="Cyt_b/b6_C_sf"/>
</dbReference>
<keyword evidence="2" id="KW-1185">Reference proteome</keyword>
<accession>A0A2A3E8H6</accession>
<evidence type="ECO:0000313" key="1">
    <source>
        <dbReference type="EMBL" id="PBC27361.1"/>
    </source>
</evidence>
<name>A0A2A3E8H6_APICC</name>
<sequence length="81" mass="9105">MPANRSGCRKETAMRQMMATPPHYPSIKNVYYIDVVIEGDNHENQLRVIGIGGCLFAWMGCDPDNFKIANPINTPTHIKSE</sequence>
<dbReference type="EMBL" id="KZ288349">
    <property type="protein sequence ID" value="PBC27361.1"/>
    <property type="molecule type" value="Genomic_DNA"/>
</dbReference>
<dbReference type="GO" id="GO:0016020">
    <property type="term" value="C:membrane"/>
    <property type="evidence" value="ECO:0007669"/>
    <property type="project" value="InterPro"/>
</dbReference>